<organism evidence="1 2">
    <name type="scientific">Penicillium patulum</name>
    <name type="common">Penicillium griseofulvum</name>
    <dbReference type="NCBI Taxonomy" id="5078"/>
    <lineage>
        <taxon>Eukaryota</taxon>
        <taxon>Fungi</taxon>
        <taxon>Dikarya</taxon>
        <taxon>Ascomycota</taxon>
        <taxon>Pezizomycotina</taxon>
        <taxon>Eurotiomycetes</taxon>
        <taxon>Eurotiomycetidae</taxon>
        <taxon>Eurotiales</taxon>
        <taxon>Aspergillaceae</taxon>
        <taxon>Penicillium</taxon>
    </lineage>
</organism>
<reference evidence="1 2" key="1">
    <citation type="journal article" date="2016" name="BMC Genomics">
        <title>Genome sequencing and secondary metabolism of the postharvest pathogen Penicillium griseofulvum.</title>
        <authorList>
            <person name="Banani H."/>
            <person name="Marcet-Houben M."/>
            <person name="Ballester A.R."/>
            <person name="Abbruscato P."/>
            <person name="Gonzalez-Candelas L."/>
            <person name="Gabaldon T."/>
            <person name="Spadaro D."/>
        </authorList>
    </citation>
    <scope>NUCLEOTIDE SEQUENCE [LARGE SCALE GENOMIC DNA]</scope>
    <source>
        <strain evidence="1 2">PG3</strain>
    </source>
</reference>
<dbReference type="AlphaFoldDB" id="A0A135L9L4"/>
<dbReference type="EMBL" id="LHQR01000070">
    <property type="protein sequence ID" value="KXG45687.1"/>
    <property type="molecule type" value="Genomic_DNA"/>
</dbReference>
<dbReference type="RefSeq" id="XP_040644223.1">
    <property type="nucleotide sequence ID" value="XM_040791167.1"/>
</dbReference>
<sequence>MAVPIEEIPRLQTPIIQFHSTHNGATWNEPTFISHGHIKSSTALQYGFSNLDYIYDREARKVSNFHVFSNDQGVFGGILGTDNPIATLLALKSRSQPTWDLPMPIGKGMDKNKIVELSKVARTYGTSRFKTQLPDHANNSAIIRAYPDAAQGFVKAKVLLLTNANKKSVRVNGTILLL</sequence>
<protein>
    <submittedName>
        <fullName evidence="1">Neuraminidase</fullName>
    </submittedName>
</protein>
<proteinExistence type="predicted"/>
<name>A0A135L9L4_PENPA</name>
<dbReference type="InterPro" id="IPR036278">
    <property type="entry name" value="Sialidase_sf"/>
</dbReference>
<dbReference type="STRING" id="5078.A0A135L9L4"/>
<evidence type="ECO:0000313" key="2">
    <source>
        <dbReference type="Proteomes" id="UP000070168"/>
    </source>
</evidence>
<comment type="caution">
    <text evidence="1">The sequence shown here is derived from an EMBL/GenBank/DDBJ whole genome shotgun (WGS) entry which is preliminary data.</text>
</comment>
<dbReference type="SUPFAM" id="SSF50939">
    <property type="entry name" value="Sialidases"/>
    <property type="match status" value="1"/>
</dbReference>
<dbReference type="Gene3D" id="2.120.10.10">
    <property type="match status" value="2"/>
</dbReference>
<dbReference type="GeneID" id="63706467"/>
<gene>
    <name evidence="1" type="ORF">PGRI_034540</name>
</gene>
<dbReference type="CDD" id="cd15482">
    <property type="entry name" value="Sialidase_non-viral"/>
    <property type="match status" value="1"/>
</dbReference>
<keyword evidence="2" id="KW-1185">Reference proteome</keyword>
<dbReference type="Proteomes" id="UP000070168">
    <property type="component" value="Unassembled WGS sequence"/>
</dbReference>
<evidence type="ECO:0000313" key="1">
    <source>
        <dbReference type="EMBL" id="KXG45687.1"/>
    </source>
</evidence>
<accession>A0A135L9L4</accession>